<organism evidence="9 10">
    <name type="scientific">Halocatena salina</name>
    <dbReference type="NCBI Taxonomy" id="2934340"/>
    <lineage>
        <taxon>Archaea</taxon>
        <taxon>Methanobacteriati</taxon>
        <taxon>Methanobacteriota</taxon>
        <taxon>Stenosarchaea group</taxon>
        <taxon>Halobacteria</taxon>
        <taxon>Halobacteriales</taxon>
        <taxon>Natronomonadaceae</taxon>
        <taxon>Halocatena</taxon>
    </lineage>
</organism>
<keyword evidence="2 7" id="KW-0349">Heme</keyword>
<dbReference type="GeneID" id="71927782"/>
<dbReference type="PANTHER" id="PTHR46696:SF1">
    <property type="entry name" value="CYTOCHROME P450 YJIB-RELATED"/>
    <property type="match status" value="1"/>
</dbReference>
<dbReference type="PRINTS" id="PR00359">
    <property type="entry name" value="BP450"/>
</dbReference>
<dbReference type="SUPFAM" id="SSF48264">
    <property type="entry name" value="Cytochrome P450"/>
    <property type="match status" value="1"/>
</dbReference>
<dbReference type="GO" id="GO:0020037">
    <property type="term" value="F:heme binding"/>
    <property type="evidence" value="ECO:0007669"/>
    <property type="project" value="InterPro"/>
</dbReference>
<evidence type="ECO:0000313" key="10">
    <source>
        <dbReference type="Proteomes" id="UP000831768"/>
    </source>
</evidence>
<dbReference type="InterPro" id="IPR036396">
    <property type="entry name" value="Cyt_P450_sf"/>
</dbReference>
<protein>
    <submittedName>
        <fullName evidence="9">Cytochrome P450</fullName>
    </submittedName>
</protein>
<dbReference type="Pfam" id="PF00067">
    <property type="entry name" value="p450"/>
    <property type="match status" value="1"/>
</dbReference>
<keyword evidence="4 7" id="KW-0560">Oxidoreductase</keyword>
<dbReference type="InterPro" id="IPR017972">
    <property type="entry name" value="Cyt_P450_CS"/>
</dbReference>
<evidence type="ECO:0000256" key="7">
    <source>
        <dbReference type="RuleBase" id="RU000461"/>
    </source>
</evidence>
<dbReference type="InterPro" id="IPR001128">
    <property type="entry name" value="Cyt_P450"/>
</dbReference>
<evidence type="ECO:0000256" key="5">
    <source>
        <dbReference type="ARBA" id="ARBA00023004"/>
    </source>
</evidence>
<dbReference type="PROSITE" id="PS00086">
    <property type="entry name" value="CYTOCHROME_P450"/>
    <property type="match status" value="1"/>
</dbReference>
<dbReference type="PANTHER" id="PTHR46696">
    <property type="entry name" value="P450, PUTATIVE (EUROFUNG)-RELATED"/>
    <property type="match status" value="1"/>
</dbReference>
<evidence type="ECO:0000256" key="3">
    <source>
        <dbReference type="ARBA" id="ARBA00022723"/>
    </source>
</evidence>
<proteinExistence type="inferred from homology"/>
<dbReference type="GO" id="GO:0016705">
    <property type="term" value="F:oxidoreductase activity, acting on paired donors, with incorporation or reduction of molecular oxygen"/>
    <property type="evidence" value="ECO:0007669"/>
    <property type="project" value="InterPro"/>
</dbReference>
<reference evidence="9" key="1">
    <citation type="submission" date="2022-04" db="EMBL/GenBank/DDBJ databases">
        <title>Halocatena sp. nov., isolated from a salt lake.</title>
        <authorList>
            <person name="Cui H.-L."/>
        </authorList>
    </citation>
    <scope>NUCLEOTIDE SEQUENCE</scope>
    <source>
        <strain evidence="9">AD-1</strain>
    </source>
</reference>
<keyword evidence="5 7" id="KW-0408">Iron</keyword>
<dbReference type="AlphaFoldDB" id="A0A8T9ZYJ1"/>
<evidence type="ECO:0000256" key="1">
    <source>
        <dbReference type="ARBA" id="ARBA00010617"/>
    </source>
</evidence>
<gene>
    <name evidence="9" type="ORF">MW046_07005</name>
</gene>
<dbReference type="KEGG" id="haad:MW046_07005"/>
<keyword evidence="10" id="KW-1185">Reference proteome</keyword>
<dbReference type="Gene3D" id="1.10.630.10">
    <property type="entry name" value="Cytochrome P450"/>
    <property type="match status" value="1"/>
</dbReference>
<comment type="similarity">
    <text evidence="1 7">Belongs to the cytochrome P450 family.</text>
</comment>
<dbReference type="Proteomes" id="UP000831768">
    <property type="component" value="Chromosome"/>
</dbReference>
<evidence type="ECO:0000256" key="4">
    <source>
        <dbReference type="ARBA" id="ARBA00023002"/>
    </source>
</evidence>
<evidence type="ECO:0000256" key="6">
    <source>
        <dbReference type="ARBA" id="ARBA00023033"/>
    </source>
</evidence>
<name>A0A8T9ZYJ1_9EURY</name>
<dbReference type="InterPro" id="IPR002397">
    <property type="entry name" value="Cyt_P450_B"/>
</dbReference>
<evidence type="ECO:0000256" key="8">
    <source>
        <dbReference type="SAM" id="MobiDB-lite"/>
    </source>
</evidence>
<keyword evidence="6 7" id="KW-0503">Monooxygenase</keyword>
<evidence type="ECO:0000313" key="9">
    <source>
        <dbReference type="EMBL" id="UPM41742.1"/>
    </source>
</evidence>
<dbReference type="GO" id="GO:0005506">
    <property type="term" value="F:iron ion binding"/>
    <property type="evidence" value="ECO:0007669"/>
    <property type="project" value="InterPro"/>
</dbReference>
<dbReference type="EMBL" id="CP096019">
    <property type="protein sequence ID" value="UPM41742.1"/>
    <property type="molecule type" value="Genomic_DNA"/>
</dbReference>
<keyword evidence="3 7" id="KW-0479">Metal-binding</keyword>
<evidence type="ECO:0000256" key="2">
    <source>
        <dbReference type="ARBA" id="ARBA00022617"/>
    </source>
</evidence>
<dbReference type="RefSeq" id="WP_247992422.1">
    <property type="nucleotide sequence ID" value="NZ_CP096019.1"/>
</dbReference>
<feature type="region of interest" description="Disordered" evidence="8">
    <location>
        <begin position="1"/>
        <end position="23"/>
    </location>
</feature>
<accession>A0A8T9ZYJ1</accession>
<dbReference type="GO" id="GO:0004497">
    <property type="term" value="F:monooxygenase activity"/>
    <property type="evidence" value="ECO:0007669"/>
    <property type="project" value="UniProtKB-KW"/>
</dbReference>
<dbReference type="FunFam" id="1.10.630.10:FF:000018">
    <property type="entry name" value="Cytochrome P450 monooxygenase"/>
    <property type="match status" value="1"/>
</dbReference>
<sequence length="399" mass="45581">MSSSNSEVPLTAPPVPIRDRESQLDPFDWYAEMRQDDPVRYDERRQTWDVFRYEEVDRVLRDHETFSSDLTTADIQPPRVGDDDSGFRTMLRADPPDHGRLREFVNERFQPGTIRQNRARIEELTVKQLDQLEDERRIDVVSDLADPLPVSVIAELLGIPTDRREQFKEWSDALVTPDAEDTEQAHETQRQDAWTEMQTYFSELIDERENGGGDDLITLAATARELDREETIGFCILLLIAGNVTTTNLITNAVWCFEEHDVTERVRSGEIDRTQAIEEVLRYRSPVQMVRRVATEDVKLGGRRITAGERVTPWIGSANRDPTMFDAPEAFRPERQPNPHLAFGRGIHYCLGAPLARIEADVALGELLDRFSTIEPDLTDRTPRPTFHGLTALPCAVGR</sequence>